<evidence type="ECO:0000256" key="10">
    <source>
        <dbReference type="ARBA" id="ARBA00030308"/>
    </source>
</evidence>
<evidence type="ECO:0000256" key="6">
    <source>
        <dbReference type="ARBA" id="ARBA00022801"/>
    </source>
</evidence>
<dbReference type="AlphaFoldDB" id="A0A7U8C7F6"/>
<evidence type="ECO:0000256" key="4">
    <source>
        <dbReference type="ARBA" id="ARBA00013297"/>
    </source>
</evidence>
<dbReference type="GO" id="GO:0019144">
    <property type="term" value="F:ADP-sugar diphosphatase activity"/>
    <property type="evidence" value="ECO:0007669"/>
    <property type="project" value="TreeGrafter"/>
</dbReference>
<evidence type="ECO:0000259" key="14">
    <source>
        <dbReference type="PROSITE" id="PS51462"/>
    </source>
</evidence>
<sequence length="206" mass="23442">MSEQWQPDYGQKDFSIEKKETLYDGFFKMYKLHLRHKTFAGEEILIQRELFWRDDAVCVVLYDARRQSVVLIEQFRVGVYDDPQGPWMLELVAGIVEPGEGPHDVARREAVEEAGADLGEIMHITRFSPSTGATREYIDLLCAQVDSEGIGGLHGLEEEGEDIKVHTLPVKEAYALVRSGRINNAPAIIALQWLELNQAELDQRWG</sequence>
<comment type="similarity">
    <text evidence="2">Belongs to the Nudix hydrolase family. NudF subfamily.</text>
</comment>
<dbReference type="GO" id="GO:0006753">
    <property type="term" value="P:nucleoside phosphate metabolic process"/>
    <property type="evidence" value="ECO:0007669"/>
    <property type="project" value="TreeGrafter"/>
</dbReference>
<dbReference type="EMBL" id="AAOW01000001">
    <property type="protein sequence ID" value="EAR62970.1"/>
    <property type="molecule type" value="Genomic_DNA"/>
</dbReference>
<dbReference type="InterPro" id="IPR020084">
    <property type="entry name" value="NUDIX_hydrolase_CS"/>
</dbReference>
<dbReference type="GO" id="GO:0047631">
    <property type="term" value="F:ADP-ribose diphosphatase activity"/>
    <property type="evidence" value="ECO:0007669"/>
    <property type="project" value="UniProtKB-EC"/>
</dbReference>
<evidence type="ECO:0000256" key="2">
    <source>
        <dbReference type="ARBA" id="ARBA00007482"/>
    </source>
</evidence>
<dbReference type="CDD" id="cd24155">
    <property type="entry name" value="NUDIX_ADPRase"/>
    <property type="match status" value="1"/>
</dbReference>
<dbReference type="PANTHER" id="PTHR11839">
    <property type="entry name" value="UDP/ADP-SUGAR PYROPHOSPHATASE"/>
    <property type="match status" value="1"/>
</dbReference>
<evidence type="ECO:0000256" key="1">
    <source>
        <dbReference type="ARBA" id="ARBA00001946"/>
    </source>
</evidence>
<evidence type="ECO:0000256" key="9">
    <source>
        <dbReference type="ARBA" id="ARBA00030162"/>
    </source>
</evidence>
<comment type="caution">
    <text evidence="15">The sequence shown here is derived from an EMBL/GenBank/DDBJ whole genome shotgun (WGS) entry which is preliminary data.</text>
</comment>
<comment type="function">
    <text evidence="8">Acts on ADP-mannose and ADP-glucose as well as ADP-ribose. Prevents glycogen biosynthesis. The reaction catalyzed by this enzyme is a limiting step of the gluconeogenic process.</text>
</comment>
<dbReference type="EC" id="3.6.1.13" evidence="3"/>
<dbReference type="GO" id="GO:0019693">
    <property type="term" value="P:ribose phosphate metabolic process"/>
    <property type="evidence" value="ECO:0007669"/>
    <property type="project" value="TreeGrafter"/>
</dbReference>
<keyword evidence="16" id="KW-1185">Reference proteome</keyword>
<feature type="binding site" evidence="13">
    <location>
        <position position="161"/>
    </location>
    <ligand>
        <name>Mg(2+)</name>
        <dbReference type="ChEBI" id="CHEBI:18420"/>
        <label>1</label>
    </ligand>
</feature>
<evidence type="ECO:0000313" key="15">
    <source>
        <dbReference type="EMBL" id="EAR62970.1"/>
    </source>
</evidence>
<comment type="catalytic activity">
    <reaction evidence="12">
        <text>ADP-D-ribose + H2O = D-ribose 5-phosphate + AMP + 2 H(+)</text>
        <dbReference type="Rhea" id="RHEA:10412"/>
        <dbReference type="ChEBI" id="CHEBI:15377"/>
        <dbReference type="ChEBI" id="CHEBI:15378"/>
        <dbReference type="ChEBI" id="CHEBI:57967"/>
        <dbReference type="ChEBI" id="CHEBI:78346"/>
        <dbReference type="ChEBI" id="CHEBI:456215"/>
        <dbReference type="EC" id="3.6.1.13"/>
    </reaction>
</comment>
<comment type="cofactor">
    <cofactor evidence="1 13">
        <name>Mg(2+)</name>
        <dbReference type="ChEBI" id="CHEBI:18420"/>
    </cofactor>
</comment>
<feature type="binding site" evidence="13">
    <location>
        <position position="109"/>
    </location>
    <ligand>
        <name>Mg(2+)</name>
        <dbReference type="ChEBI" id="CHEBI:18420"/>
        <label>1</label>
    </ligand>
</feature>
<evidence type="ECO:0000256" key="3">
    <source>
        <dbReference type="ARBA" id="ARBA00012453"/>
    </source>
</evidence>
<protein>
    <recommendedName>
        <fullName evidence="4">ADP-ribose pyrophosphatase</fullName>
        <ecNumber evidence="3">3.6.1.13</ecNumber>
    </recommendedName>
    <alternativeName>
        <fullName evidence="9">ADP-ribose diphosphatase</fullName>
    </alternativeName>
    <alternativeName>
        <fullName evidence="11">ADP-ribose phosphohydrolase</fullName>
    </alternativeName>
    <alternativeName>
        <fullName evidence="10">Adenosine diphosphoribose pyrophosphatase</fullName>
    </alternativeName>
</protein>
<dbReference type="RefSeq" id="WP_007021988.1">
    <property type="nucleotide sequence ID" value="NZ_CH724126.1"/>
</dbReference>
<feature type="domain" description="Nudix hydrolase" evidence="14">
    <location>
        <begin position="52"/>
        <end position="190"/>
    </location>
</feature>
<keyword evidence="6" id="KW-0378">Hydrolase</keyword>
<accession>A0A7U8C7F6</accession>
<dbReference type="InterPro" id="IPR000086">
    <property type="entry name" value="NUDIX_hydrolase_dom"/>
</dbReference>
<evidence type="ECO:0000256" key="7">
    <source>
        <dbReference type="ARBA" id="ARBA00022842"/>
    </source>
</evidence>
<feature type="binding site" evidence="13">
    <location>
        <position position="113"/>
    </location>
    <ligand>
        <name>Mg(2+)</name>
        <dbReference type="ChEBI" id="CHEBI:18420"/>
        <label>1</label>
    </ligand>
</feature>
<gene>
    <name evidence="15" type="ORF">MED92_07621</name>
</gene>
<dbReference type="SUPFAM" id="SSF55811">
    <property type="entry name" value="Nudix"/>
    <property type="match status" value="1"/>
</dbReference>
<dbReference type="Pfam" id="PF00293">
    <property type="entry name" value="NUDIX"/>
    <property type="match status" value="1"/>
</dbReference>
<dbReference type="PROSITE" id="PS51462">
    <property type="entry name" value="NUDIX"/>
    <property type="match status" value="1"/>
</dbReference>
<evidence type="ECO:0000256" key="13">
    <source>
        <dbReference type="PIRSR" id="PIRSR604385-2"/>
    </source>
</evidence>
<dbReference type="Gene3D" id="3.90.79.10">
    <property type="entry name" value="Nucleoside Triphosphate Pyrophosphohydrolase"/>
    <property type="match status" value="1"/>
</dbReference>
<keyword evidence="7 13" id="KW-0460">Magnesium</keyword>
<evidence type="ECO:0000256" key="11">
    <source>
        <dbReference type="ARBA" id="ARBA00033056"/>
    </source>
</evidence>
<name>A0A7U8C7F6_NEPCE</name>
<dbReference type="Proteomes" id="UP000002171">
    <property type="component" value="Unassembled WGS sequence"/>
</dbReference>
<dbReference type="PROSITE" id="PS00893">
    <property type="entry name" value="NUDIX_BOX"/>
    <property type="match status" value="1"/>
</dbReference>
<evidence type="ECO:0000313" key="16">
    <source>
        <dbReference type="Proteomes" id="UP000002171"/>
    </source>
</evidence>
<dbReference type="InterPro" id="IPR004385">
    <property type="entry name" value="NDP_pyrophosphatase"/>
</dbReference>
<dbReference type="GO" id="GO:0046872">
    <property type="term" value="F:metal ion binding"/>
    <property type="evidence" value="ECO:0007669"/>
    <property type="project" value="UniProtKB-KW"/>
</dbReference>
<proteinExistence type="inferred from homology"/>
<organism evidence="15 16">
    <name type="scientific">Neptuniibacter caesariensis</name>
    <dbReference type="NCBI Taxonomy" id="207954"/>
    <lineage>
        <taxon>Bacteria</taxon>
        <taxon>Pseudomonadati</taxon>
        <taxon>Pseudomonadota</taxon>
        <taxon>Gammaproteobacteria</taxon>
        <taxon>Oceanospirillales</taxon>
        <taxon>Oceanospirillaceae</taxon>
        <taxon>Neptuniibacter</taxon>
    </lineage>
</organism>
<dbReference type="InterPro" id="IPR015797">
    <property type="entry name" value="NUDIX_hydrolase-like_dom_sf"/>
</dbReference>
<dbReference type="PANTHER" id="PTHR11839:SF5">
    <property type="entry name" value="ADP-RIBOSE PYROPHOSPHATASE"/>
    <property type="match status" value="1"/>
</dbReference>
<evidence type="ECO:0000256" key="5">
    <source>
        <dbReference type="ARBA" id="ARBA00022723"/>
    </source>
</evidence>
<reference evidence="15 16" key="1">
    <citation type="submission" date="2006-02" db="EMBL/GenBank/DDBJ databases">
        <authorList>
            <person name="Pinhassi J."/>
            <person name="Pedros-Alio C."/>
            <person name="Ferriera S."/>
            <person name="Johnson J."/>
            <person name="Kravitz S."/>
            <person name="Halpern A."/>
            <person name="Remington K."/>
            <person name="Beeson K."/>
            <person name="Tran B."/>
            <person name="Rogers Y.-H."/>
            <person name="Friedman R."/>
            <person name="Venter J.C."/>
        </authorList>
    </citation>
    <scope>NUCLEOTIDE SEQUENCE [LARGE SCALE GENOMIC DNA]</scope>
    <source>
        <strain evidence="15 16">MED92</strain>
    </source>
</reference>
<feature type="binding site" evidence="13">
    <location>
        <position position="93"/>
    </location>
    <ligand>
        <name>Mg(2+)</name>
        <dbReference type="ChEBI" id="CHEBI:18420"/>
        <label>1</label>
    </ligand>
</feature>
<evidence type="ECO:0000256" key="12">
    <source>
        <dbReference type="ARBA" id="ARBA00049546"/>
    </source>
</evidence>
<evidence type="ECO:0000256" key="8">
    <source>
        <dbReference type="ARBA" id="ARBA00025164"/>
    </source>
</evidence>
<dbReference type="NCBIfam" id="TIGR00052">
    <property type="entry name" value="nudix-type nucleoside diphosphatase, YffH/AdpP family"/>
    <property type="match status" value="1"/>
</dbReference>
<keyword evidence="5 13" id="KW-0479">Metal-binding</keyword>
<dbReference type="GO" id="GO:0005829">
    <property type="term" value="C:cytosol"/>
    <property type="evidence" value="ECO:0007669"/>
    <property type="project" value="TreeGrafter"/>
</dbReference>
<dbReference type="OrthoDB" id="5292471at2"/>